<keyword evidence="1" id="KW-0479">Metal-binding</keyword>
<comment type="catalytic activity">
    <reaction evidence="1">
        <text>adenosine(4) in tRNA(His) + S-adenosyl-L-methionine = 2'-O-methyladenosine(4) in tRNA(His) + S-adenosyl-L-homocysteine + H(+)</text>
        <dbReference type="Rhea" id="RHEA:43196"/>
        <dbReference type="Rhea" id="RHEA-COMP:10401"/>
        <dbReference type="Rhea" id="RHEA-COMP:10402"/>
        <dbReference type="ChEBI" id="CHEBI:15378"/>
        <dbReference type="ChEBI" id="CHEBI:57856"/>
        <dbReference type="ChEBI" id="CHEBI:59789"/>
        <dbReference type="ChEBI" id="CHEBI:74411"/>
        <dbReference type="ChEBI" id="CHEBI:74477"/>
        <dbReference type="EC" id="2.1.1.225"/>
    </reaction>
</comment>
<accession>A0A8J2SP84</accession>
<comment type="catalytic activity">
    <reaction evidence="1">
        <text>cytidine(4) in tRNA(Pro) + S-adenosyl-L-methionine = 2'-O-methylcytidine(4) in tRNA(Pro) + S-adenosyl-L-homocysteine + H(+)</text>
        <dbReference type="Rhea" id="RHEA:32767"/>
        <dbReference type="Rhea" id="RHEA-COMP:10397"/>
        <dbReference type="Rhea" id="RHEA-COMP:10398"/>
        <dbReference type="ChEBI" id="CHEBI:15378"/>
        <dbReference type="ChEBI" id="CHEBI:57856"/>
        <dbReference type="ChEBI" id="CHEBI:59789"/>
        <dbReference type="ChEBI" id="CHEBI:74495"/>
        <dbReference type="ChEBI" id="CHEBI:82748"/>
        <dbReference type="EC" id="2.1.1.225"/>
    </reaction>
</comment>
<dbReference type="SMART" id="SM00456">
    <property type="entry name" value="WW"/>
    <property type="match status" value="1"/>
</dbReference>
<dbReference type="PANTHER" id="PTHR12998">
    <property type="entry name" value="TRNA:M(4)X MODIFICATION ENZYME TRM13 HOMOLOG"/>
    <property type="match status" value="1"/>
</dbReference>
<dbReference type="EMBL" id="CAKKNE010000002">
    <property type="protein sequence ID" value="CAH0370099.1"/>
    <property type="molecule type" value="Genomic_DNA"/>
</dbReference>
<feature type="region of interest" description="Disordered" evidence="2">
    <location>
        <begin position="1"/>
        <end position="28"/>
    </location>
</feature>
<organism evidence="4 5">
    <name type="scientific">Pelagomonas calceolata</name>
    <dbReference type="NCBI Taxonomy" id="35677"/>
    <lineage>
        <taxon>Eukaryota</taxon>
        <taxon>Sar</taxon>
        <taxon>Stramenopiles</taxon>
        <taxon>Ochrophyta</taxon>
        <taxon>Pelagophyceae</taxon>
        <taxon>Pelagomonadales</taxon>
        <taxon>Pelagomonadaceae</taxon>
        <taxon>Pelagomonas</taxon>
    </lineage>
</organism>
<comment type="catalytic activity">
    <reaction evidence="1">
        <text>cytidine(4) in tRNA(Gly)(GCC) + S-adenosyl-L-methionine = 2'-O-methylcytidine(4) in tRNA(Gly)(GCC) + S-adenosyl-L-homocysteine + H(+)</text>
        <dbReference type="Rhea" id="RHEA:43192"/>
        <dbReference type="Rhea" id="RHEA-COMP:10399"/>
        <dbReference type="Rhea" id="RHEA-COMP:10400"/>
        <dbReference type="ChEBI" id="CHEBI:15378"/>
        <dbReference type="ChEBI" id="CHEBI:57856"/>
        <dbReference type="ChEBI" id="CHEBI:59789"/>
        <dbReference type="ChEBI" id="CHEBI:74495"/>
        <dbReference type="ChEBI" id="CHEBI:82748"/>
        <dbReference type="EC" id="2.1.1.225"/>
    </reaction>
</comment>
<dbReference type="OrthoDB" id="258806at2759"/>
<comment type="function">
    <text evidence="1">tRNA methylase which 2'-O-methylates cytidine(4) in tRNA(Pro) and tRNA(Gly)(GCC), and adenosine(4) in tRNA(His).</text>
</comment>
<keyword evidence="1" id="KW-0862">Zinc</keyword>
<dbReference type="GO" id="GO:0106050">
    <property type="term" value="F:tRNA 2'-O-methyltransferase activity"/>
    <property type="evidence" value="ECO:0007669"/>
    <property type="project" value="UniProtKB-UniRule"/>
</dbReference>
<keyword evidence="1" id="KW-0489">Methyltransferase</keyword>
<dbReference type="Pfam" id="PF00397">
    <property type="entry name" value="WW"/>
    <property type="match status" value="1"/>
</dbReference>
<dbReference type="InterPro" id="IPR007871">
    <property type="entry name" value="Methyltransferase_TRM13"/>
</dbReference>
<dbReference type="EC" id="2.1.1.225" evidence="1"/>
<dbReference type="Proteomes" id="UP000789595">
    <property type="component" value="Unassembled WGS sequence"/>
</dbReference>
<evidence type="ECO:0000256" key="2">
    <source>
        <dbReference type="SAM" id="MobiDB-lite"/>
    </source>
</evidence>
<dbReference type="CDD" id="cd00201">
    <property type="entry name" value="WW"/>
    <property type="match status" value="1"/>
</dbReference>
<keyword evidence="1" id="KW-0863">Zinc-finger</keyword>
<proteinExistence type="inferred from homology"/>
<keyword evidence="5" id="KW-1185">Reference proteome</keyword>
<reference evidence="4" key="1">
    <citation type="submission" date="2021-11" db="EMBL/GenBank/DDBJ databases">
        <authorList>
            <consortium name="Genoscope - CEA"/>
            <person name="William W."/>
        </authorList>
    </citation>
    <scope>NUCLEOTIDE SEQUENCE</scope>
</reference>
<keyword evidence="1" id="KW-0808">Transferase</keyword>
<dbReference type="Pfam" id="PF05206">
    <property type="entry name" value="TRM13"/>
    <property type="match status" value="1"/>
</dbReference>
<sequence length="384" mass="41895">MRGPFVSSRSGDSATARPKFHLLQGFGRRPPPLLGDNLGANTSSHRHAERMYRPWLVLGVAAALRLPAAPYISQDCNAGRRAPRAPERPPPSRRDWNDFIRLVQHAHGQIAEPARTGVTSQLATGDIKALCAARAAAATDQIRDVAATGSRRCLVELGAREGRVATVLADLGFEKTYLVDRDHPTSDEARATRGERVTADLRHFDVAALTDASCVVAKHVCGVAMDYSVRMVARARPEVFAFAPCCYFSCEYDAYPGRELLAELGVCRDARDFDMLKKLTQWGPNQFSPSTEAAGRWAMDLIDAGRVDFLRRSGLDAAALPYADARLALDGALECTLLVGWRPPDADADAAAASPWDTYQDENGTPYYHNRETGETAWTLPGES</sequence>
<comment type="caution">
    <text evidence="4">The sequence shown here is derived from an EMBL/GenBank/DDBJ whole genome shotgun (WGS) entry which is preliminary data.</text>
</comment>
<feature type="compositionally biased region" description="Basic and acidic residues" evidence="2">
    <location>
        <begin position="84"/>
        <end position="95"/>
    </location>
</feature>
<dbReference type="GO" id="GO:0030488">
    <property type="term" value="P:tRNA methylation"/>
    <property type="evidence" value="ECO:0007669"/>
    <property type="project" value="InterPro"/>
</dbReference>
<dbReference type="Gene3D" id="2.20.70.10">
    <property type="match status" value="1"/>
</dbReference>
<evidence type="ECO:0000313" key="5">
    <source>
        <dbReference type="Proteomes" id="UP000789595"/>
    </source>
</evidence>
<evidence type="ECO:0000256" key="1">
    <source>
        <dbReference type="RuleBase" id="RU367103"/>
    </source>
</evidence>
<feature type="region of interest" description="Disordered" evidence="2">
    <location>
        <begin position="76"/>
        <end position="95"/>
    </location>
</feature>
<feature type="region of interest" description="Disordered" evidence="2">
    <location>
        <begin position="350"/>
        <end position="384"/>
    </location>
</feature>
<feature type="domain" description="WW" evidence="3">
    <location>
        <begin position="350"/>
        <end position="383"/>
    </location>
</feature>
<comment type="similarity">
    <text evidence="1">Belongs to the methyltransferase TRM13 family.</text>
</comment>
<dbReference type="PROSITE" id="PS50020">
    <property type="entry name" value="WW_DOMAIN_2"/>
    <property type="match status" value="1"/>
</dbReference>
<dbReference type="InterPro" id="IPR001202">
    <property type="entry name" value="WW_dom"/>
</dbReference>
<dbReference type="PANTHER" id="PTHR12998:SF0">
    <property type="entry name" value="TRNA:M(4)X MODIFICATION ENZYME TRM13 HOMOLOG"/>
    <property type="match status" value="1"/>
</dbReference>
<evidence type="ECO:0000259" key="3">
    <source>
        <dbReference type="PROSITE" id="PS50020"/>
    </source>
</evidence>
<evidence type="ECO:0000313" key="4">
    <source>
        <dbReference type="EMBL" id="CAH0370099.1"/>
    </source>
</evidence>
<dbReference type="GO" id="GO:0008270">
    <property type="term" value="F:zinc ion binding"/>
    <property type="evidence" value="ECO:0007669"/>
    <property type="project" value="UniProtKB-KW"/>
</dbReference>
<dbReference type="InterPro" id="IPR036020">
    <property type="entry name" value="WW_dom_sf"/>
</dbReference>
<dbReference type="AlphaFoldDB" id="A0A8J2SP84"/>
<keyword evidence="1" id="KW-0819">tRNA processing</keyword>
<protein>
    <recommendedName>
        <fullName evidence="1">tRNA:m(4)X modification enzyme TRM13</fullName>
        <ecNumber evidence="1">2.1.1.225</ecNumber>
    </recommendedName>
</protein>
<keyword evidence="1" id="KW-0949">S-adenosyl-L-methionine</keyword>
<name>A0A8J2SP84_9STRA</name>
<gene>
    <name evidence="4" type="ORF">PECAL_2P32500</name>
</gene>
<dbReference type="InterPro" id="IPR039044">
    <property type="entry name" value="Trm13"/>
</dbReference>
<dbReference type="SUPFAM" id="SSF51045">
    <property type="entry name" value="WW domain"/>
    <property type="match status" value="1"/>
</dbReference>